<dbReference type="InterPro" id="IPR036322">
    <property type="entry name" value="WD40_repeat_dom_sf"/>
</dbReference>
<dbReference type="CDD" id="cd00200">
    <property type="entry name" value="WD40"/>
    <property type="match status" value="1"/>
</dbReference>
<dbReference type="GO" id="GO:0051015">
    <property type="term" value="F:actin filament binding"/>
    <property type="evidence" value="ECO:0007669"/>
    <property type="project" value="TreeGrafter"/>
</dbReference>
<dbReference type="FunFam" id="2.130.10.10:FF:000097">
    <property type="entry name" value="WD repeat domain 1"/>
    <property type="match status" value="1"/>
</dbReference>
<dbReference type="InterPro" id="IPR020472">
    <property type="entry name" value="WD40_PAC1"/>
</dbReference>
<evidence type="ECO:0000256" key="8">
    <source>
        <dbReference type="PROSITE-ProRule" id="PRU00221"/>
    </source>
</evidence>
<feature type="repeat" description="WD" evidence="8">
    <location>
        <begin position="527"/>
        <end position="558"/>
    </location>
</feature>
<evidence type="ECO:0000256" key="6">
    <source>
        <dbReference type="ARBA" id="ARBA00038366"/>
    </source>
</evidence>
<dbReference type="GO" id="GO:0040011">
    <property type="term" value="P:locomotion"/>
    <property type="evidence" value="ECO:0007669"/>
    <property type="project" value="TreeGrafter"/>
</dbReference>
<name>A0AA88HBH9_ARTSF</name>
<comment type="subcellular location">
    <subcellularLocation>
        <location evidence="1">Cytoplasm</location>
    </subcellularLocation>
</comment>
<dbReference type="SMART" id="SM00320">
    <property type="entry name" value="WD40"/>
    <property type="match status" value="9"/>
</dbReference>
<keyword evidence="3 8" id="KW-0853">WD repeat</keyword>
<dbReference type="PROSITE" id="PS50082">
    <property type="entry name" value="WD_REPEATS_2"/>
    <property type="match status" value="5"/>
</dbReference>
<reference evidence="9" key="1">
    <citation type="submission" date="2023-07" db="EMBL/GenBank/DDBJ databases">
        <title>Chromosome-level genome assembly of Artemia franciscana.</title>
        <authorList>
            <person name="Jo E."/>
        </authorList>
    </citation>
    <scope>NUCLEOTIDE SEQUENCE</scope>
    <source>
        <tissue evidence="9">Whole body</tissue>
    </source>
</reference>
<gene>
    <name evidence="9" type="ORF">QYM36_015961</name>
</gene>
<keyword evidence="2" id="KW-0963">Cytoplasm</keyword>
<accession>A0AA88HBH9</accession>
<dbReference type="InterPro" id="IPR001680">
    <property type="entry name" value="WD40_rpt"/>
</dbReference>
<organism evidence="9 10">
    <name type="scientific">Artemia franciscana</name>
    <name type="common">Brine shrimp</name>
    <name type="synonym">Artemia sanfranciscana</name>
    <dbReference type="NCBI Taxonomy" id="6661"/>
    <lineage>
        <taxon>Eukaryota</taxon>
        <taxon>Metazoa</taxon>
        <taxon>Ecdysozoa</taxon>
        <taxon>Arthropoda</taxon>
        <taxon>Crustacea</taxon>
        <taxon>Branchiopoda</taxon>
        <taxon>Anostraca</taxon>
        <taxon>Artemiidae</taxon>
        <taxon>Artemia</taxon>
    </lineage>
</organism>
<dbReference type="GO" id="GO:0030833">
    <property type="term" value="P:regulation of actin filament polymerization"/>
    <property type="evidence" value="ECO:0007669"/>
    <property type="project" value="UniProtKB-ARBA"/>
</dbReference>
<feature type="repeat" description="WD" evidence="8">
    <location>
        <begin position="55"/>
        <end position="96"/>
    </location>
</feature>
<dbReference type="InterPro" id="IPR015943">
    <property type="entry name" value="WD40/YVTN_repeat-like_dom_sf"/>
</dbReference>
<evidence type="ECO:0000256" key="5">
    <source>
        <dbReference type="ARBA" id="ARBA00023203"/>
    </source>
</evidence>
<dbReference type="Pfam" id="PF00400">
    <property type="entry name" value="WD40"/>
    <property type="match status" value="8"/>
</dbReference>
<evidence type="ECO:0000256" key="3">
    <source>
        <dbReference type="ARBA" id="ARBA00022574"/>
    </source>
</evidence>
<dbReference type="SUPFAM" id="SSF50978">
    <property type="entry name" value="WD40 repeat-like"/>
    <property type="match status" value="2"/>
</dbReference>
<comment type="caution">
    <text evidence="9">The sequence shown here is derived from an EMBL/GenBank/DDBJ whole genome shotgun (WGS) entry which is preliminary data.</text>
</comment>
<proteinExistence type="inferred from homology"/>
<sequence>MASWNQKSLFATLPKTTRGQPIVLGSDPKGKNFLYTHSNTVIIRNIENPAIAEQYTEHSCTVNVAKYSPSGFYIASGDQQGKVRIWDTVNKEHILKAEYQPFFGPIHDIAWSPDNQRMVVAGEGKERFAHVFLVETGTSNGDISGQSKALNSCDFKPTRPFRVVTGSEDNSVGIFEGPPFKFKMTKQDHSRFVQCVRFSPSGEYFASAGFDGKLFIHDTKEYKTVCELGSPAHKGGIYSVAWSPNSKQLLSASGDKTCKLWNVEDRTMVSEFVMGTTIEDQQVSCLWQGQHLLSVSLSGFINYLDVNNPEKPLRVVKGHNKPITALEVNRAKKSIYTASHDGFITAWDAVTGENERINGAGHGNQVNGMVLVDGRSLYTIGIDDSLREINVGSREYTQTHLKLQSQPRGVSAYGDRIVIACVNQVVAVKGGKQVASVSVDFEPSSASINGEHPDVAIGGTSDHKVHIYTLSENVLTHQKELVQGGAITDVKFSPDCQFLAAADANRRICVYRLPTYELAWRDEWGFHSAKVNSIAWSPNSLFVASGGLDCVLIIWSVEKPSKHLIIKNAHPQSQITNVAWLDDSAVVTVGQDSNTKIWEIQNFP</sequence>
<dbReference type="FunFam" id="2.130.10.10:FF:000167">
    <property type="entry name" value="Actin-interacting protein 1"/>
    <property type="match status" value="1"/>
</dbReference>
<dbReference type="Gene3D" id="2.130.10.10">
    <property type="entry name" value="YVTN repeat-like/Quinoprotein amine dehydrogenase"/>
    <property type="match status" value="2"/>
</dbReference>
<keyword evidence="5" id="KW-0009">Actin-binding</keyword>
<dbReference type="Proteomes" id="UP001187531">
    <property type="component" value="Unassembled WGS sequence"/>
</dbReference>
<evidence type="ECO:0000313" key="10">
    <source>
        <dbReference type="Proteomes" id="UP001187531"/>
    </source>
</evidence>
<evidence type="ECO:0000256" key="7">
    <source>
        <dbReference type="ARBA" id="ARBA00067845"/>
    </source>
</evidence>
<dbReference type="EMBL" id="JAVRJZ010000020">
    <property type="protein sequence ID" value="KAK2705768.1"/>
    <property type="molecule type" value="Genomic_DNA"/>
</dbReference>
<dbReference type="GO" id="GO:0030834">
    <property type="term" value="P:regulation of actin filament depolymerization"/>
    <property type="evidence" value="ECO:0007669"/>
    <property type="project" value="UniProtKB-ARBA"/>
</dbReference>
<comment type="similarity">
    <text evidence="6">Belongs to the WD repeat AIP1 family.</text>
</comment>
<dbReference type="PANTHER" id="PTHR19856">
    <property type="entry name" value="WD-REPEATCONTAINING PROTEIN WDR1"/>
    <property type="match status" value="1"/>
</dbReference>
<dbReference type="InterPro" id="IPR019775">
    <property type="entry name" value="WD40_repeat_CS"/>
</dbReference>
<keyword evidence="4" id="KW-0677">Repeat</keyword>
<dbReference type="GO" id="GO:0030864">
    <property type="term" value="C:cortical actin cytoskeleton"/>
    <property type="evidence" value="ECO:0007669"/>
    <property type="project" value="TreeGrafter"/>
</dbReference>
<feature type="repeat" description="WD" evidence="8">
    <location>
        <begin position="316"/>
        <end position="357"/>
    </location>
</feature>
<dbReference type="PRINTS" id="PR00320">
    <property type="entry name" value="GPROTEINBRPT"/>
</dbReference>
<dbReference type="PANTHER" id="PTHR19856:SF0">
    <property type="entry name" value="WD REPEAT-CONTAINING PROTEIN 1"/>
    <property type="match status" value="1"/>
</dbReference>
<dbReference type="AlphaFoldDB" id="A0AA88HBH9"/>
<dbReference type="GO" id="GO:0045214">
    <property type="term" value="P:sarcomere organization"/>
    <property type="evidence" value="ECO:0007669"/>
    <property type="project" value="TreeGrafter"/>
</dbReference>
<dbReference type="PROSITE" id="PS00678">
    <property type="entry name" value="WD_REPEATS_1"/>
    <property type="match status" value="2"/>
</dbReference>
<dbReference type="PROSITE" id="PS50294">
    <property type="entry name" value="WD_REPEATS_REGION"/>
    <property type="match status" value="4"/>
</dbReference>
<evidence type="ECO:0000313" key="9">
    <source>
        <dbReference type="EMBL" id="KAK2705768.1"/>
    </source>
</evidence>
<keyword evidence="10" id="KW-1185">Reference proteome</keyword>
<evidence type="ECO:0000256" key="4">
    <source>
        <dbReference type="ARBA" id="ARBA00022737"/>
    </source>
</evidence>
<protein>
    <recommendedName>
        <fullName evidence="7">Actin-interacting protein 1</fullName>
    </recommendedName>
</protein>
<evidence type="ECO:0000256" key="2">
    <source>
        <dbReference type="ARBA" id="ARBA00022490"/>
    </source>
</evidence>
<feature type="repeat" description="WD" evidence="8">
    <location>
        <begin position="230"/>
        <end position="271"/>
    </location>
</feature>
<feature type="repeat" description="WD" evidence="8">
    <location>
        <begin position="186"/>
        <end position="227"/>
    </location>
</feature>
<dbReference type="GO" id="GO:0030042">
    <property type="term" value="P:actin filament depolymerization"/>
    <property type="evidence" value="ECO:0007669"/>
    <property type="project" value="TreeGrafter"/>
</dbReference>
<evidence type="ECO:0000256" key="1">
    <source>
        <dbReference type="ARBA" id="ARBA00004496"/>
    </source>
</evidence>